<sequence>MKVAVGMHFRKFLVNPMAVAVVAAGGAVGASRNRPARSAAKDTGWG</sequence>
<evidence type="ECO:0000313" key="1">
    <source>
        <dbReference type="EMBL" id="GAA3151869.1"/>
    </source>
</evidence>
<protein>
    <submittedName>
        <fullName evidence="1">Uncharacterized protein</fullName>
    </submittedName>
</protein>
<evidence type="ECO:0000313" key="2">
    <source>
        <dbReference type="Proteomes" id="UP001500893"/>
    </source>
</evidence>
<name>A0ABP6NL69_9ACTN</name>
<accession>A0ABP6NL69</accession>
<keyword evidence="2" id="KW-1185">Reference proteome</keyword>
<dbReference type="EMBL" id="BAAAVM010000064">
    <property type="protein sequence ID" value="GAA3151869.1"/>
    <property type="molecule type" value="Genomic_DNA"/>
</dbReference>
<gene>
    <name evidence="1" type="ORF">GCM10010521_44480</name>
</gene>
<organism evidence="1 2">
    <name type="scientific">Streptomyces rameus</name>
    <dbReference type="NCBI Taxonomy" id="68261"/>
    <lineage>
        <taxon>Bacteria</taxon>
        <taxon>Bacillati</taxon>
        <taxon>Actinomycetota</taxon>
        <taxon>Actinomycetes</taxon>
        <taxon>Kitasatosporales</taxon>
        <taxon>Streptomycetaceae</taxon>
        <taxon>Streptomyces</taxon>
    </lineage>
</organism>
<dbReference type="Proteomes" id="UP001500893">
    <property type="component" value="Unassembled WGS sequence"/>
</dbReference>
<reference evidence="2" key="1">
    <citation type="journal article" date="2019" name="Int. J. Syst. Evol. Microbiol.">
        <title>The Global Catalogue of Microorganisms (GCM) 10K type strain sequencing project: providing services to taxonomists for standard genome sequencing and annotation.</title>
        <authorList>
            <consortium name="The Broad Institute Genomics Platform"/>
            <consortium name="The Broad Institute Genome Sequencing Center for Infectious Disease"/>
            <person name="Wu L."/>
            <person name="Ma J."/>
        </authorList>
    </citation>
    <scope>NUCLEOTIDE SEQUENCE [LARGE SCALE GENOMIC DNA]</scope>
    <source>
        <strain evidence="2">JCM 11574</strain>
    </source>
</reference>
<comment type="caution">
    <text evidence="1">The sequence shown here is derived from an EMBL/GenBank/DDBJ whole genome shotgun (WGS) entry which is preliminary data.</text>
</comment>
<proteinExistence type="predicted"/>